<dbReference type="PROSITE" id="PS00211">
    <property type="entry name" value="ABC_TRANSPORTER_1"/>
    <property type="match status" value="1"/>
</dbReference>
<evidence type="ECO:0000256" key="3">
    <source>
        <dbReference type="ARBA" id="ARBA00022840"/>
    </source>
</evidence>
<keyword evidence="3 6" id="KW-0067">ATP-binding</keyword>
<dbReference type="InterPro" id="IPR003593">
    <property type="entry name" value="AAA+_ATPase"/>
</dbReference>
<dbReference type="InterPro" id="IPR003439">
    <property type="entry name" value="ABC_transporter-like_ATP-bd"/>
</dbReference>
<dbReference type="Proteomes" id="UP001325140">
    <property type="component" value="Chromosome"/>
</dbReference>
<dbReference type="RefSeq" id="WP_323722100.1">
    <property type="nucleotide sequence ID" value="NZ_CP110343.1"/>
</dbReference>
<evidence type="ECO:0000256" key="4">
    <source>
        <dbReference type="ARBA" id="ARBA00024725"/>
    </source>
</evidence>
<evidence type="ECO:0000259" key="5">
    <source>
        <dbReference type="PROSITE" id="PS50893"/>
    </source>
</evidence>
<organism evidence="6 7">
    <name type="scientific">Candidatus Fokinia crypta</name>
    <dbReference type="NCBI Taxonomy" id="1920990"/>
    <lineage>
        <taxon>Bacteria</taxon>
        <taxon>Pseudomonadati</taxon>
        <taxon>Pseudomonadota</taxon>
        <taxon>Alphaproteobacteria</taxon>
        <taxon>Rickettsiales</taxon>
        <taxon>Candidatus Midichloriaceae</taxon>
        <taxon>Candidatus Fokinia</taxon>
    </lineage>
</organism>
<gene>
    <name evidence="6" type="ORF">Fokcrypt_00662</name>
</gene>
<keyword evidence="7" id="KW-1185">Reference proteome</keyword>
<dbReference type="SMART" id="SM00382">
    <property type="entry name" value="AAA"/>
    <property type="match status" value="1"/>
</dbReference>
<dbReference type="EMBL" id="CP110343">
    <property type="protein sequence ID" value="WPX98128.1"/>
    <property type="molecule type" value="Genomic_DNA"/>
</dbReference>
<evidence type="ECO:0000256" key="1">
    <source>
        <dbReference type="ARBA" id="ARBA00022448"/>
    </source>
</evidence>
<dbReference type="SUPFAM" id="SSF52540">
    <property type="entry name" value="P-loop containing nucleoside triphosphate hydrolases"/>
    <property type="match status" value="1"/>
</dbReference>
<keyword evidence="1" id="KW-0813">Transport</keyword>
<comment type="function">
    <text evidence="4">Part of an ABC transporter complex. Transmembrane domains (TMD) form a pore in the inner membrane and the ATP-binding domain (NBD) is responsible for energy generation.</text>
</comment>
<feature type="domain" description="ABC transporter" evidence="5">
    <location>
        <begin position="10"/>
        <end position="207"/>
    </location>
</feature>
<dbReference type="Pfam" id="PF00005">
    <property type="entry name" value="ABC_tran"/>
    <property type="match status" value="1"/>
</dbReference>
<reference evidence="6" key="1">
    <citation type="submission" date="2022-10" db="EMBL/GenBank/DDBJ databases">
        <title>Host association and intracellularity evolved multiple times independently in the Rickettsiales.</title>
        <authorList>
            <person name="Castelli M."/>
            <person name="Nardi T."/>
            <person name="Gammuto L."/>
            <person name="Bellinzona G."/>
            <person name="Sabaneyeva E."/>
            <person name="Potekhin A."/>
            <person name="Serra V."/>
            <person name="Petroni G."/>
            <person name="Sassera D."/>
        </authorList>
    </citation>
    <scope>NUCLEOTIDE SEQUENCE [LARGE SCALE GENOMIC DNA]</scope>
    <source>
        <strain evidence="6">US_Bl 11III1</strain>
    </source>
</reference>
<dbReference type="InterPro" id="IPR027417">
    <property type="entry name" value="P-loop_NTPase"/>
</dbReference>
<dbReference type="PANTHER" id="PTHR42781">
    <property type="entry name" value="SPERMIDINE/PUTRESCINE IMPORT ATP-BINDING PROTEIN POTA"/>
    <property type="match status" value="1"/>
</dbReference>
<proteinExistence type="predicted"/>
<sequence>MKEGCNPIPVKITKLSKRFNNIKVLDDINLEIHDKEILGLAGSSGSGKSTLLRCIQGLEKWDEGIIVKNGTSGFVFQDFQLFPHKTVLENLIYAPIINGKKKESCIMKANTLLKALGIAQKADSLPKILSGGQKQRVALARTLMLDPSILLCDEPTSGLDIESITDVITVLRQVYDNTGVCMILASHDQHFLSQITTRTVVLKHGIV</sequence>
<name>A0ABZ0UTW7_9RICK</name>
<dbReference type="PANTHER" id="PTHR42781:SF9">
    <property type="entry name" value="AMINO ACID ABC TRANSPORTER, ATP-BINDING PROTEIN-RELATED"/>
    <property type="match status" value="1"/>
</dbReference>
<dbReference type="InterPro" id="IPR050093">
    <property type="entry name" value="ABC_SmlMolc_Importer"/>
</dbReference>
<protein>
    <submittedName>
        <fullName evidence="6">Aminoacid transport ATP-binding protein</fullName>
    </submittedName>
</protein>
<dbReference type="Gene3D" id="3.40.50.300">
    <property type="entry name" value="P-loop containing nucleotide triphosphate hydrolases"/>
    <property type="match status" value="1"/>
</dbReference>
<evidence type="ECO:0000313" key="6">
    <source>
        <dbReference type="EMBL" id="WPX98128.1"/>
    </source>
</evidence>
<keyword evidence="2" id="KW-0547">Nucleotide-binding</keyword>
<dbReference type="InterPro" id="IPR017871">
    <property type="entry name" value="ABC_transporter-like_CS"/>
</dbReference>
<accession>A0ABZ0UTW7</accession>
<dbReference type="PROSITE" id="PS50893">
    <property type="entry name" value="ABC_TRANSPORTER_2"/>
    <property type="match status" value="1"/>
</dbReference>
<evidence type="ECO:0000256" key="2">
    <source>
        <dbReference type="ARBA" id="ARBA00022741"/>
    </source>
</evidence>
<dbReference type="GO" id="GO:0005524">
    <property type="term" value="F:ATP binding"/>
    <property type="evidence" value="ECO:0007669"/>
    <property type="project" value="UniProtKB-KW"/>
</dbReference>
<evidence type="ECO:0000313" key="7">
    <source>
        <dbReference type="Proteomes" id="UP001325140"/>
    </source>
</evidence>